<proteinExistence type="predicted"/>
<evidence type="ECO:0000313" key="2">
    <source>
        <dbReference type="Proteomes" id="UP001628091"/>
    </source>
</evidence>
<dbReference type="EMBL" id="BAAFZP010000002">
    <property type="protein sequence ID" value="GAB1584091.1"/>
    <property type="molecule type" value="Genomic_DNA"/>
</dbReference>
<comment type="caution">
    <text evidence="1">The sequence shown here is derived from an EMBL/GenBank/DDBJ whole genome shotgun (WGS) entry which is preliminary data.</text>
</comment>
<dbReference type="Proteomes" id="UP001628091">
    <property type="component" value="Unassembled WGS sequence"/>
</dbReference>
<accession>A0ABQ0H585</accession>
<keyword evidence="2" id="KW-1185">Reference proteome</keyword>
<sequence>MDIAPESVIQPQDFCYSHQIGRGFVGRPNYPGGEEKAFNAIAAVKVKCEPDHFIDAETRTPHVA</sequence>
<evidence type="ECO:0000313" key="1">
    <source>
        <dbReference type="EMBL" id="GAB1584091.1"/>
    </source>
</evidence>
<reference evidence="1 2" key="1">
    <citation type="submission" date="2024-10" db="EMBL/GenBank/DDBJ databases">
        <title>Isolation, draft genome sequencing and identification of Phyllobacterium sp. NSA23, isolated from leaf soil.</title>
        <authorList>
            <person name="Akita H."/>
        </authorList>
    </citation>
    <scope>NUCLEOTIDE SEQUENCE [LARGE SCALE GENOMIC DNA]</scope>
    <source>
        <strain evidence="1 2">NSA23</strain>
    </source>
</reference>
<organism evidence="1 2">
    <name type="scientific">Phyllobacterium phragmitis</name>
    <dbReference type="NCBI Taxonomy" id="2670329"/>
    <lineage>
        <taxon>Bacteria</taxon>
        <taxon>Pseudomonadati</taxon>
        <taxon>Pseudomonadota</taxon>
        <taxon>Alphaproteobacteria</taxon>
        <taxon>Hyphomicrobiales</taxon>
        <taxon>Phyllobacteriaceae</taxon>
        <taxon>Phyllobacterium</taxon>
    </lineage>
</organism>
<gene>
    <name evidence="1" type="ORF">PPNSA23_40340</name>
</gene>
<name>A0ABQ0H585_9HYPH</name>
<protein>
    <submittedName>
        <fullName evidence="1">Uncharacterized protein</fullName>
    </submittedName>
</protein>